<evidence type="ECO:0000313" key="2">
    <source>
        <dbReference type="Proteomes" id="UP000228758"/>
    </source>
</evidence>
<dbReference type="AlphaFoldDB" id="A0A2M9CI22"/>
<gene>
    <name evidence="1" type="ORF">CLV46_1086</name>
</gene>
<keyword evidence="2" id="KW-1185">Reference proteome</keyword>
<protein>
    <recommendedName>
        <fullName evidence="3">Glyoxalase/bleomycin resistance protein/dioxygenase superfamily protein</fullName>
    </recommendedName>
</protein>
<evidence type="ECO:0000313" key="1">
    <source>
        <dbReference type="EMBL" id="PJJ71537.1"/>
    </source>
</evidence>
<comment type="caution">
    <text evidence="1">The sequence shown here is derived from an EMBL/GenBank/DDBJ whole genome shotgun (WGS) entry which is preliminary data.</text>
</comment>
<accession>A0A2M9CI22</accession>
<proteinExistence type="predicted"/>
<dbReference type="OrthoDB" id="5242506at2"/>
<name>A0A2M9CI22_9MICO</name>
<evidence type="ECO:0008006" key="3">
    <source>
        <dbReference type="Google" id="ProtNLM"/>
    </source>
</evidence>
<reference evidence="1 2" key="1">
    <citation type="submission" date="2017-11" db="EMBL/GenBank/DDBJ databases">
        <title>Genomic Encyclopedia of Archaeal and Bacterial Type Strains, Phase II (KMG-II): From Individual Species to Whole Genera.</title>
        <authorList>
            <person name="Goeker M."/>
        </authorList>
    </citation>
    <scope>NUCLEOTIDE SEQUENCE [LARGE SCALE GENOMIC DNA]</scope>
    <source>
        <strain evidence="1 2">DSM 27393</strain>
    </source>
</reference>
<dbReference type="RefSeq" id="WP_157802238.1">
    <property type="nucleotide sequence ID" value="NZ_PGFF01000001.1"/>
</dbReference>
<dbReference type="Proteomes" id="UP000228758">
    <property type="component" value="Unassembled WGS sequence"/>
</dbReference>
<organism evidence="1 2">
    <name type="scientific">Diaminobutyricimonas aerilata</name>
    <dbReference type="NCBI Taxonomy" id="1162967"/>
    <lineage>
        <taxon>Bacteria</taxon>
        <taxon>Bacillati</taxon>
        <taxon>Actinomycetota</taxon>
        <taxon>Actinomycetes</taxon>
        <taxon>Micrococcales</taxon>
        <taxon>Microbacteriaceae</taxon>
        <taxon>Diaminobutyricimonas</taxon>
    </lineage>
</organism>
<sequence>MPATASAGLDRMPVFDHLGVSVDDLARGIAQFHPVLHALGIERHDAEGSVSWQRDDET</sequence>
<dbReference type="EMBL" id="PGFF01000001">
    <property type="protein sequence ID" value="PJJ71537.1"/>
    <property type="molecule type" value="Genomic_DNA"/>
</dbReference>